<gene>
    <name evidence="7" type="ORF">FHR82_002545</name>
</gene>
<dbReference type="RefSeq" id="WP_184810553.1">
    <property type="nucleotide sequence ID" value="NZ_JACHJQ010000003.1"/>
</dbReference>
<dbReference type="InterPro" id="IPR006094">
    <property type="entry name" value="Oxid_FAD_bind_N"/>
</dbReference>
<feature type="domain" description="FAD-binding PCMH-type" evidence="6">
    <location>
        <begin position="20"/>
        <end position="188"/>
    </location>
</feature>
<comment type="cofactor">
    <cofactor evidence="1">
        <name>FAD</name>
        <dbReference type="ChEBI" id="CHEBI:57692"/>
    </cofactor>
</comment>
<dbReference type="PANTHER" id="PTHR42973:SF39">
    <property type="entry name" value="FAD-BINDING PCMH-TYPE DOMAIN-CONTAINING PROTEIN"/>
    <property type="match status" value="1"/>
</dbReference>
<dbReference type="PROSITE" id="PS51387">
    <property type="entry name" value="FAD_PCMH"/>
    <property type="match status" value="1"/>
</dbReference>
<reference evidence="7 8" key="1">
    <citation type="submission" date="2020-08" db="EMBL/GenBank/DDBJ databases">
        <title>Genomic Encyclopedia of Type Strains, Phase III (KMG-III): the genomes of soil and plant-associated and newly described type strains.</title>
        <authorList>
            <person name="Whitman W."/>
        </authorList>
    </citation>
    <scope>NUCLEOTIDE SEQUENCE [LARGE SCALE GENOMIC DNA]</scope>
    <source>
        <strain evidence="7 8">CECT 8960</strain>
    </source>
</reference>
<dbReference type="AlphaFoldDB" id="A0A7W7Q3H0"/>
<dbReference type="InterPro" id="IPR012951">
    <property type="entry name" value="BBE"/>
</dbReference>
<dbReference type="Gene3D" id="3.40.462.20">
    <property type="match status" value="1"/>
</dbReference>
<evidence type="ECO:0000313" key="7">
    <source>
        <dbReference type="EMBL" id="MBB4906325.1"/>
    </source>
</evidence>
<evidence type="ECO:0000256" key="4">
    <source>
        <dbReference type="ARBA" id="ARBA00022827"/>
    </source>
</evidence>
<dbReference type="InterPro" id="IPR016167">
    <property type="entry name" value="FAD-bd_PCMH_sub1"/>
</dbReference>
<protein>
    <submittedName>
        <fullName evidence="7">FAD/FMN-containing dehydrogenase</fullName>
    </submittedName>
</protein>
<dbReference type="SUPFAM" id="SSF56176">
    <property type="entry name" value="FAD-binding/transporter-associated domain-like"/>
    <property type="match status" value="1"/>
</dbReference>
<dbReference type="InterPro" id="IPR016166">
    <property type="entry name" value="FAD-bd_PCMH"/>
</dbReference>
<dbReference type="InterPro" id="IPR050416">
    <property type="entry name" value="FAD-linked_Oxidoreductase"/>
</dbReference>
<evidence type="ECO:0000256" key="1">
    <source>
        <dbReference type="ARBA" id="ARBA00001974"/>
    </source>
</evidence>
<dbReference type="GO" id="GO:0071949">
    <property type="term" value="F:FAD binding"/>
    <property type="evidence" value="ECO:0007669"/>
    <property type="project" value="InterPro"/>
</dbReference>
<dbReference type="Pfam" id="PF01565">
    <property type="entry name" value="FAD_binding_4"/>
    <property type="match status" value="1"/>
</dbReference>
<accession>A0A7W7Q3H0</accession>
<comment type="caution">
    <text evidence="7">The sequence shown here is derived from an EMBL/GenBank/DDBJ whole genome shotgun (WGS) entry which is preliminary data.</text>
</comment>
<dbReference type="Pfam" id="PF08031">
    <property type="entry name" value="BBE"/>
    <property type="match status" value="1"/>
</dbReference>
<keyword evidence="8" id="KW-1185">Reference proteome</keyword>
<comment type="similarity">
    <text evidence="2">Belongs to the oxygen-dependent FAD-linked oxidoreductase family.</text>
</comment>
<sequence length="434" mass="45250">MNVATPGEPGYEVTRFNTVVQEKPAAVVRPRSAEEVADAVRYAANKGWPVAVQATGHASTTPADGALLVNTRSLTGVEVDPAARTARVVAGTRAGEVVAAAHAHGLAPINGASSNVGLVGYTLGGGLGPLGRQYGFAVDHVRSLEIVTADGRQVTASPDENADLFWAARGSRGNFGVVTALTTDLVPVARLYGGALFFDADPALLALYREWVATVPEEMTSSIALLRLPPIDAIPAPLRGKFLVNVRIAYTGSAADGEQLVKPLREAAPAIIDAVREMPYSEVATIHNDPTEPAPGVERSGLLGALTPETLDALYAEAGPELTVVELRHLGGALGRAPARPSPVGFRDRSAFSVFTATAGPPEALAAARAQGARLMSALSPWRVGGPFVSFLGGADLADVASAYEPADYERLRAVKSEWDPGNVFRINHNIPPA</sequence>
<dbReference type="InterPro" id="IPR006093">
    <property type="entry name" value="Oxy_OxRdtase_FAD_BS"/>
</dbReference>
<keyword evidence="3" id="KW-0285">Flavoprotein</keyword>
<keyword evidence="5" id="KW-0560">Oxidoreductase</keyword>
<dbReference type="PROSITE" id="PS00862">
    <property type="entry name" value="OX2_COVAL_FAD"/>
    <property type="match status" value="1"/>
</dbReference>
<dbReference type="Gene3D" id="3.30.43.10">
    <property type="entry name" value="Uridine Diphospho-n-acetylenolpyruvylglucosamine Reductase, domain 2"/>
    <property type="match status" value="1"/>
</dbReference>
<evidence type="ECO:0000256" key="3">
    <source>
        <dbReference type="ARBA" id="ARBA00022630"/>
    </source>
</evidence>
<dbReference type="InterPro" id="IPR016169">
    <property type="entry name" value="FAD-bd_PCMH_sub2"/>
</dbReference>
<evidence type="ECO:0000256" key="2">
    <source>
        <dbReference type="ARBA" id="ARBA00005466"/>
    </source>
</evidence>
<dbReference type="Gene3D" id="3.30.465.10">
    <property type="match status" value="1"/>
</dbReference>
<organism evidence="7 8">
    <name type="scientific">Actinophytocola algeriensis</name>
    <dbReference type="NCBI Taxonomy" id="1768010"/>
    <lineage>
        <taxon>Bacteria</taxon>
        <taxon>Bacillati</taxon>
        <taxon>Actinomycetota</taxon>
        <taxon>Actinomycetes</taxon>
        <taxon>Pseudonocardiales</taxon>
        <taxon>Pseudonocardiaceae</taxon>
    </lineage>
</organism>
<dbReference type="Proteomes" id="UP000520767">
    <property type="component" value="Unassembled WGS sequence"/>
</dbReference>
<keyword evidence="4" id="KW-0274">FAD</keyword>
<dbReference type="PANTHER" id="PTHR42973">
    <property type="entry name" value="BINDING OXIDOREDUCTASE, PUTATIVE (AFU_ORTHOLOGUE AFUA_1G17690)-RELATED"/>
    <property type="match status" value="1"/>
</dbReference>
<evidence type="ECO:0000256" key="5">
    <source>
        <dbReference type="ARBA" id="ARBA00023002"/>
    </source>
</evidence>
<proteinExistence type="inferred from homology"/>
<dbReference type="GO" id="GO:0016491">
    <property type="term" value="F:oxidoreductase activity"/>
    <property type="evidence" value="ECO:0007669"/>
    <property type="project" value="UniProtKB-KW"/>
</dbReference>
<name>A0A7W7Q3H0_9PSEU</name>
<dbReference type="InterPro" id="IPR036318">
    <property type="entry name" value="FAD-bd_PCMH-like_sf"/>
</dbReference>
<dbReference type="EMBL" id="JACHJQ010000003">
    <property type="protein sequence ID" value="MBB4906325.1"/>
    <property type="molecule type" value="Genomic_DNA"/>
</dbReference>
<evidence type="ECO:0000313" key="8">
    <source>
        <dbReference type="Proteomes" id="UP000520767"/>
    </source>
</evidence>
<evidence type="ECO:0000259" key="6">
    <source>
        <dbReference type="PROSITE" id="PS51387"/>
    </source>
</evidence>